<dbReference type="Pfam" id="PF10528">
    <property type="entry name" value="GLEYA"/>
    <property type="match status" value="1"/>
</dbReference>
<dbReference type="Gene3D" id="2.60.120.1560">
    <property type="match status" value="1"/>
</dbReference>
<dbReference type="AlphaFoldDB" id="A0A9W6T564"/>
<gene>
    <name evidence="3" type="ORF">Cboi02_000388000</name>
</gene>
<keyword evidence="1" id="KW-0732">Signal</keyword>
<feature type="signal peptide" evidence="1">
    <location>
        <begin position="1"/>
        <end position="21"/>
    </location>
</feature>
<sequence length="344" mass="37853">MRNLKLMIHSLILLLIPLASAAGVTSTIKTNYGCVVPTNDFTQGFNVKLFDYPLLADYYLTPSYFYSQYRTLRQTSSATAVRGVPSIYHPLSLSEMTTSSLWNMVFNPNDFLAEFTSYLFAPATGLYEFYFDRIDDGSMAFLGGGAFACCDSDEITVDAVNQQILYATWSVETGPTGDSALIYLAGGISYPLRIVYINMNKEASFSFTMKFNGLDFPVEDYLYVLPPSVTPSECVSSKPELPKTTTSIVCSDCSSKSTTTTISYFTSASTSEPADVIIIEVPPIITRTLTEPCAACTVPYTTTVYDYVTSDTTSIPEQQIIIRTPVSTLTTTVPCSTYRSRGHH</sequence>
<dbReference type="InterPro" id="IPR018871">
    <property type="entry name" value="GLEYA_adhesin_domain"/>
</dbReference>
<evidence type="ECO:0000313" key="4">
    <source>
        <dbReference type="Proteomes" id="UP001165120"/>
    </source>
</evidence>
<dbReference type="Proteomes" id="UP001165120">
    <property type="component" value="Unassembled WGS sequence"/>
</dbReference>
<evidence type="ECO:0000256" key="1">
    <source>
        <dbReference type="SAM" id="SignalP"/>
    </source>
</evidence>
<accession>A0A9W6T564</accession>
<evidence type="ECO:0000259" key="2">
    <source>
        <dbReference type="PROSITE" id="PS51820"/>
    </source>
</evidence>
<feature type="domain" description="PA14" evidence="2">
    <location>
        <begin position="49"/>
        <end position="223"/>
    </location>
</feature>
<protein>
    <submittedName>
        <fullName evidence="3">Unnamed protein product</fullName>
    </submittedName>
</protein>
<feature type="chain" id="PRO_5040936859" evidence="1">
    <location>
        <begin position="22"/>
        <end position="344"/>
    </location>
</feature>
<dbReference type="EMBL" id="BSXN01001436">
    <property type="protein sequence ID" value="GME73050.1"/>
    <property type="molecule type" value="Genomic_DNA"/>
</dbReference>
<dbReference type="PROSITE" id="PS51820">
    <property type="entry name" value="PA14"/>
    <property type="match status" value="1"/>
</dbReference>
<reference evidence="3" key="1">
    <citation type="submission" date="2023-04" db="EMBL/GenBank/DDBJ databases">
        <title>Candida boidinii NBRC 10035.</title>
        <authorList>
            <person name="Ichikawa N."/>
            <person name="Sato H."/>
            <person name="Tonouchi N."/>
        </authorList>
    </citation>
    <scope>NUCLEOTIDE SEQUENCE</scope>
    <source>
        <strain evidence="3">NBRC 10035</strain>
    </source>
</reference>
<keyword evidence="4" id="KW-1185">Reference proteome</keyword>
<name>A0A9W6T564_CANBO</name>
<proteinExistence type="predicted"/>
<comment type="caution">
    <text evidence="3">The sequence shown here is derived from an EMBL/GenBank/DDBJ whole genome shotgun (WGS) entry which is preliminary data.</text>
</comment>
<evidence type="ECO:0000313" key="3">
    <source>
        <dbReference type="EMBL" id="GME73050.1"/>
    </source>
</evidence>
<organism evidence="3 4">
    <name type="scientific">Candida boidinii</name>
    <name type="common">Yeast</name>
    <dbReference type="NCBI Taxonomy" id="5477"/>
    <lineage>
        <taxon>Eukaryota</taxon>
        <taxon>Fungi</taxon>
        <taxon>Dikarya</taxon>
        <taxon>Ascomycota</taxon>
        <taxon>Saccharomycotina</taxon>
        <taxon>Pichiomycetes</taxon>
        <taxon>Pichiales</taxon>
        <taxon>Pichiaceae</taxon>
        <taxon>Ogataea</taxon>
        <taxon>Ogataea/Candida clade</taxon>
    </lineage>
</organism>
<dbReference type="InterPro" id="IPR037524">
    <property type="entry name" value="PA14/GLEYA"/>
</dbReference>